<dbReference type="EMBL" id="LVLB01000004">
    <property type="protein sequence ID" value="KYO03241.1"/>
    <property type="molecule type" value="Genomic_DNA"/>
</dbReference>
<dbReference type="VEuPathDB" id="PlasmoDB:PGABG01_0311800"/>
<dbReference type="Gene3D" id="1.20.1250.20">
    <property type="entry name" value="MFS general substrate transporter like domains"/>
    <property type="match status" value="1"/>
</dbReference>
<dbReference type="PANTHER" id="PTHR20772:SF2">
    <property type="entry name" value="PROTEIN FMP42"/>
    <property type="match status" value="1"/>
</dbReference>
<keyword evidence="6 8" id="KW-1133">Transmembrane helix</keyword>
<evidence type="ECO:0000256" key="7">
    <source>
        <dbReference type="ARBA" id="ARBA00023136"/>
    </source>
</evidence>
<dbReference type="GeneID" id="29774598"/>
<dbReference type="KEGG" id="pgab:PGSY75_0312500"/>
<evidence type="ECO:0000256" key="6">
    <source>
        <dbReference type="ARBA" id="ARBA00022989"/>
    </source>
</evidence>
<feature type="transmembrane region" description="Helical" evidence="8">
    <location>
        <begin position="566"/>
        <end position="586"/>
    </location>
</feature>
<dbReference type="AlphaFoldDB" id="A0A151LVP4"/>
<dbReference type="RefSeq" id="XP_018643563.1">
    <property type="nucleotide sequence ID" value="XM_018783980.1"/>
</dbReference>
<feature type="transmembrane region" description="Helical" evidence="8">
    <location>
        <begin position="66"/>
        <end position="89"/>
    </location>
</feature>
<dbReference type="InterPro" id="IPR036259">
    <property type="entry name" value="MFS_trans_sf"/>
</dbReference>
<feature type="transmembrane region" description="Helical" evidence="8">
    <location>
        <begin position="96"/>
        <end position="119"/>
    </location>
</feature>
<evidence type="ECO:0000313" key="10">
    <source>
        <dbReference type="Proteomes" id="UP000076004"/>
    </source>
</evidence>
<feature type="transmembrane region" description="Helical" evidence="8">
    <location>
        <begin position="131"/>
        <end position="148"/>
    </location>
</feature>
<gene>
    <name evidence="9" type="ORF">PGSY75_0312500</name>
</gene>
<evidence type="ECO:0000256" key="4">
    <source>
        <dbReference type="ARBA" id="ARBA00022692"/>
    </source>
</evidence>
<evidence type="ECO:0000256" key="3">
    <source>
        <dbReference type="ARBA" id="ARBA00022448"/>
    </source>
</evidence>
<dbReference type="InterPro" id="IPR052599">
    <property type="entry name" value="SLC43A_AATransporter"/>
</dbReference>
<dbReference type="SUPFAM" id="SSF103473">
    <property type="entry name" value="MFS general substrate transporter"/>
    <property type="match status" value="1"/>
</dbReference>
<keyword evidence="7 8" id="KW-0472">Membrane</keyword>
<feature type="transmembrane region" description="Helical" evidence="8">
    <location>
        <begin position="232"/>
        <end position="255"/>
    </location>
</feature>
<proteinExistence type="inferred from homology"/>
<dbReference type="PANTHER" id="PTHR20772">
    <property type="entry name" value="PROTEIN FMP42"/>
    <property type="match status" value="1"/>
</dbReference>
<accession>A0A151LVP4</accession>
<dbReference type="VEuPathDB" id="PlasmoDB:PGSY75_0312500"/>
<feature type="transmembrane region" description="Helical" evidence="8">
    <location>
        <begin position="200"/>
        <end position="220"/>
    </location>
</feature>
<feature type="transmembrane region" description="Helical" evidence="8">
    <location>
        <begin position="442"/>
        <end position="463"/>
    </location>
</feature>
<dbReference type="GO" id="GO:0022857">
    <property type="term" value="F:transmembrane transporter activity"/>
    <property type="evidence" value="ECO:0007669"/>
    <property type="project" value="InterPro"/>
</dbReference>
<evidence type="ECO:0000256" key="2">
    <source>
        <dbReference type="ARBA" id="ARBA00006595"/>
    </source>
</evidence>
<name>A0A151LVP4_9APIC</name>
<feature type="transmembrane region" description="Helical" evidence="8">
    <location>
        <begin position="529"/>
        <end position="546"/>
    </location>
</feature>
<feature type="transmembrane region" description="Helical" evidence="8">
    <location>
        <begin position="496"/>
        <end position="517"/>
    </location>
</feature>
<comment type="caution">
    <text evidence="9">The sequence shown here is derived from an EMBL/GenBank/DDBJ whole genome shotgun (WGS) entry which is preliminary data.</text>
</comment>
<sequence>MKNVKDKTIISLFMYSISTTAIVYQNYIFISNLLKNYRAFEWLCLKNEDDNIINDDFFVCNEQENYVQYLLILGFIIQFLSGSIGSVLIKIFSKKLIAQTAFVFLFFGWIILGTALSYSKYYVDNNIKNKIPLVSFFLNLSFIFFGIGSDNSYLPIIYYINDRYPVEDINKNLYTIENNNNNNNNNKLQKLKYILKNKNYILISTMSSLAVLSLFVGNVINITLKYLHFQNNVIIVILTYLALCVIPAFFIANFLDYNPNIMHKNDNQLVSEDNIQTDDDKNKINYINSVNDINNINDVIISNNSNNINDVIISNNSYNSYNSINMQHSKQNTHNINHNEHVNEKTLLKNDLNNSGEKNVQAASQNVVVVNMGKDEIYEQNEKRRVKLLNLKDVDFGLLKNQIKSSLYIFIVVEFFLITFSVCYFMFSLFDIYENNVFGDTLNIYSLILPSSFIFTLIFGIIADVINISNFISFNLILGIFVYILIYFYYTTTNVTIGYISLVIYFFHQSFFANHMYMYMSTIFKQDNFSILIGIINTFASLAFFMSYKIHEFIKMKNKNSVYPKAIAQGLFISYVVIFFTHIFYIKRKMRYHMISGTFSK</sequence>
<evidence type="ECO:0000256" key="1">
    <source>
        <dbReference type="ARBA" id="ARBA00004141"/>
    </source>
</evidence>
<evidence type="ECO:0000313" key="9">
    <source>
        <dbReference type="EMBL" id="KYO03241.1"/>
    </source>
</evidence>
<protein>
    <submittedName>
        <fullName evidence="9">Putative transporter</fullName>
    </submittedName>
</protein>
<dbReference type="InterPro" id="IPR011701">
    <property type="entry name" value="MFS"/>
</dbReference>
<dbReference type="Pfam" id="PF07690">
    <property type="entry name" value="MFS_1"/>
    <property type="match status" value="1"/>
</dbReference>
<feature type="transmembrane region" description="Helical" evidence="8">
    <location>
        <begin position="470"/>
        <end position="490"/>
    </location>
</feature>
<keyword evidence="4 8" id="KW-0812">Transmembrane</keyword>
<dbReference type="Proteomes" id="UP000076004">
    <property type="component" value="Chromosome 3"/>
</dbReference>
<feature type="transmembrane region" description="Helical" evidence="8">
    <location>
        <begin position="12"/>
        <end position="30"/>
    </location>
</feature>
<keyword evidence="5" id="KW-0029">Amino-acid transport</keyword>
<dbReference type="GO" id="GO:0016020">
    <property type="term" value="C:membrane"/>
    <property type="evidence" value="ECO:0007669"/>
    <property type="project" value="UniProtKB-SubCell"/>
</dbReference>
<keyword evidence="3" id="KW-0813">Transport</keyword>
<organism evidence="9 10">
    <name type="scientific">Plasmodium gaboni</name>
    <dbReference type="NCBI Taxonomy" id="647221"/>
    <lineage>
        <taxon>Eukaryota</taxon>
        <taxon>Sar</taxon>
        <taxon>Alveolata</taxon>
        <taxon>Apicomplexa</taxon>
        <taxon>Aconoidasida</taxon>
        <taxon>Haemosporida</taxon>
        <taxon>Plasmodiidae</taxon>
        <taxon>Plasmodium</taxon>
        <taxon>Plasmodium (Laverania)</taxon>
    </lineage>
</organism>
<evidence type="ECO:0000256" key="5">
    <source>
        <dbReference type="ARBA" id="ARBA00022970"/>
    </source>
</evidence>
<comment type="similarity">
    <text evidence="2">Belongs to the SLC43A transporter (TC 2.A.1.44) family.</text>
</comment>
<evidence type="ECO:0000256" key="8">
    <source>
        <dbReference type="SAM" id="Phobius"/>
    </source>
</evidence>
<feature type="transmembrane region" description="Helical" evidence="8">
    <location>
        <begin position="407"/>
        <end position="430"/>
    </location>
</feature>
<dbReference type="GO" id="GO:0006865">
    <property type="term" value="P:amino acid transport"/>
    <property type="evidence" value="ECO:0007669"/>
    <property type="project" value="UniProtKB-KW"/>
</dbReference>
<reference evidence="9 10" key="1">
    <citation type="journal article" date="2016" name="Nat. Commun.">
        <title>Genomes of cryptic chimpanzee Plasmodium species reveal key evolutionary events leading to human malaria.</title>
        <authorList>
            <person name="Sundararaman S.A."/>
            <person name="Plenderleith L.J."/>
            <person name="Liu W."/>
            <person name="Loy D.E."/>
            <person name="Learn G.H."/>
            <person name="Li Y."/>
            <person name="Shaw K.S."/>
            <person name="Ayouba A."/>
            <person name="Peeters M."/>
            <person name="Speede S."/>
            <person name="Shaw G.M."/>
            <person name="Bushman F.D."/>
            <person name="Brisson D."/>
            <person name="Rayner J.C."/>
            <person name="Sharp P.M."/>
            <person name="Hahn B.H."/>
        </authorList>
    </citation>
    <scope>NUCLEOTIDE SEQUENCE [LARGE SCALE GENOMIC DNA]</scope>
    <source>
        <strain evidence="9 10">SY75</strain>
    </source>
</reference>
<comment type="subcellular location">
    <subcellularLocation>
        <location evidence="1">Membrane</location>
        <topology evidence="1">Multi-pass membrane protein</topology>
    </subcellularLocation>
</comment>